<comment type="subcellular location">
    <subcellularLocation>
        <location evidence="1">Cell envelope</location>
    </subcellularLocation>
</comment>
<dbReference type="Gene3D" id="3.80.10.10">
    <property type="entry name" value="Ribonuclease Inhibitor"/>
    <property type="match status" value="6"/>
</dbReference>
<dbReference type="InterPro" id="IPR026906">
    <property type="entry name" value="LRR_5"/>
</dbReference>
<feature type="transmembrane region" description="Helical" evidence="2">
    <location>
        <begin position="773"/>
        <end position="794"/>
    </location>
</feature>
<keyword evidence="5" id="KW-1185">Reference proteome</keyword>
<dbReference type="InterPro" id="IPR042229">
    <property type="entry name" value="Listeria/Bacterioides_rpt_sf"/>
</dbReference>
<dbReference type="KEGG" id="mer:MMINT_16770"/>
<organism evidence="4 5">
    <name type="scientific">Methanomassiliicoccus intestinalis (strain Issoire-Mx1)</name>
    <dbReference type="NCBI Taxonomy" id="1295009"/>
    <lineage>
        <taxon>Archaea</taxon>
        <taxon>Methanobacteriati</taxon>
        <taxon>Thermoplasmatota</taxon>
        <taxon>Thermoplasmata</taxon>
        <taxon>Methanomassiliicoccales</taxon>
        <taxon>Methanomassiliicoccaceae</taxon>
        <taxon>Methanomassiliicoccus</taxon>
    </lineage>
</organism>
<dbReference type="RefSeq" id="WP_020449495.1">
    <property type="nucleotide sequence ID" value="NC_021353.1"/>
</dbReference>
<keyword evidence="2" id="KW-0472">Membrane</keyword>
<feature type="domain" description="Ig-like" evidence="3">
    <location>
        <begin position="274"/>
        <end position="364"/>
    </location>
</feature>
<evidence type="ECO:0000256" key="1">
    <source>
        <dbReference type="ARBA" id="ARBA00004196"/>
    </source>
</evidence>
<dbReference type="NCBIfam" id="TIGR02543">
    <property type="entry name" value="List_Bact_rpt"/>
    <property type="match status" value="1"/>
</dbReference>
<accession>R9T8D7</accession>
<dbReference type="AlphaFoldDB" id="R9T8D7"/>
<gene>
    <name evidence="4" type="ORF">MMINT_16770</name>
</gene>
<dbReference type="GeneID" id="41324040"/>
<dbReference type="SUPFAM" id="SSF52058">
    <property type="entry name" value="L domain-like"/>
    <property type="match status" value="1"/>
</dbReference>
<dbReference type="Gene3D" id="2.60.40.4270">
    <property type="entry name" value="Listeria-Bacteroides repeat domain"/>
    <property type="match status" value="1"/>
</dbReference>
<keyword evidence="2" id="KW-0812">Transmembrane</keyword>
<dbReference type="InterPro" id="IPR013378">
    <property type="entry name" value="InlB-like_B-rpt"/>
</dbReference>
<dbReference type="InParanoid" id="R9T8D7"/>
<evidence type="ECO:0000313" key="4">
    <source>
        <dbReference type="EMBL" id="AGN26970.1"/>
    </source>
</evidence>
<dbReference type="InterPro" id="IPR032675">
    <property type="entry name" value="LRR_dom_sf"/>
</dbReference>
<dbReference type="HOGENOM" id="CLU_353252_0_0_2"/>
<dbReference type="Pfam" id="PF09479">
    <property type="entry name" value="Flg_new"/>
    <property type="match status" value="1"/>
</dbReference>
<dbReference type="OrthoDB" id="54194at2157"/>
<evidence type="ECO:0000313" key="5">
    <source>
        <dbReference type="Proteomes" id="UP000014070"/>
    </source>
</evidence>
<dbReference type="Proteomes" id="UP000014070">
    <property type="component" value="Chromosome"/>
</dbReference>
<dbReference type="InterPro" id="IPR053139">
    <property type="entry name" value="Surface_bspA-like"/>
</dbReference>
<dbReference type="Pfam" id="PF13306">
    <property type="entry name" value="LRR_5"/>
    <property type="match status" value="5"/>
</dbReference>
<name>R9T8D7_METII</name>
<keyword evidence="2" id="KW-1133">Transmembrane helix</keyword>
<proteinExistence type="predicted"/>
<dbReference type="STRING" id="1295009.MMINT_16770"/>
<evidence type="ECO:0000259" key="3">
    <source>
        <dbReference type="PROSITE" id="PS50835"/>
    </source>
</evidence>
<reference evidence="4 5" key="1">
    <citation type="journal article" date="2013" name="Genome Announc.">
        <title>Genome sequence of 'Candidatus Methanomassiliicoccus intestinalis' Issoire-Mx1, a third thermoplasmatales-related methanogenic archaeon from human feces.</title>
        <authorList>
            <person name="Borrel G."/>
            <person name="Harris H.M."/>
            <person name="Parisot N."/>
            <person name="Gaci N."/>
            <person name="Tottey W."/>
            <person name="Mihajlovski A."/>
            <person name="Deane J."/>
            <person name="Gribaldo S."/>
            <person name="Bardot O."/>
            <person name="Peyretaillade E."/>
            <person name="Peyret P."/>
            <person name="O'Toole P.W."/>
            <person name="Brugere J.F."/>
        </authorList>
    </citation>
    <scope>NUCLEOTIDE SEQUENCE [LARGE SCALE GENOMIC DNA]</scope>
    <source>
        <strain evidence="4 5">Issoire-Mx1</strain>
    </source>
</reference>
<dbReference type="PANTHER" id="PTHR45661">
    <property type="entry name" value="SURFACE ANTIGEN"/>
    <property type="match status" value="1"/>
</dbReference>
<dbReference type="PANTHER" id="PTHR45661:SF3">
    <property type="entry name" value="IG-LIKE DOMAIN-CONTAINING PROTEIN"/>
    <property type="match status" value="1"/>
</dbReference>
<feature type="transmembrane region" description="Helical" evidence="2">
    <location>
        <begin position="25"/>
        <end position="44"/>
    </location>
</feature>
<evidence type="ECO:0000256" key="2">
    <source>
        <dbReference type="SAM" id="Phobius"/>
    </source>
</evidence>
<sequence>MVSLLLFSKKEGNNGGIFIQSRNKLAIALIALVALMLVIPLGMVTSDNQSDQTQSHVLSSSLDDFTFKEVYTTTGTGSSAVTTMTGYSVSAKTTNLKGDVVIPDSYKDLPVVRIDANGFRNCYDMTSVLIPYTIKTVGINAFTNCLKLNAVYYNSNSATSVETPYTDLTSPWYNAGSELNVVFGNIVTSISPYCFYNANHLKSVTLSPSTTTIGVHAFDKSSLESITIEHATKIDECAFKDCKQLNNLILPDSLTVIGVSAFQGCSSIESINIPKAVTNISNLAFADCTKLATINYNCNATSVSYSNTTSAWLNTGKDTENVTVVLSDDVKVLPSSAFYWFENLHSIIMNQTLTEFGQNAFYNCINLEEITIPASVTTLGSNAFYNCYKLAQINYNASNATGSISGSNIGKDVDDCILVIGESVTALQLSMFSNLDYYGTVYYNAPSVADLSVGSSSTPVFNSTGYRLYYSDPEKLAGFKLIIGDNVTNIPSGIFQKSSYLIEVTIGESVISIANSAFSGCQRLAVINYNAVAVSDASYTASTSPYGDSKAENQAGNSVAGGITLRIGENVRYIPESIFYNLVHLKNIEFNAKSLNEKIYTSSTTPWYNAGLSESEVTVTIGDNVTQIPAYCFAYFTSLKQASIGALVESIGNQAFAQTSLESITMPKTVQYTASSFPASAEVIKLDTFTITYNSNGGSEITSHKILQDRMLTKPDNPTKDGFTFAGWYSDAELTTEYDFNEPVTSDVTLYASWTVNNTDNPSDKHTSEDLPLWVYIVILLLCIVMFALICKVVL</sequence>
<dbReference type="PROSITE" id="PS50835">
    <property type="entry name" value="IG_LIKE"/>
    <property type="match status" value="1"/>
</dbReference>
<dbReference type="InterPro" id="IPR007110">
    <property type="entry name" value="Ig-like_dom"/>
</dbReference>
<protein>
    <submittedName>
        <fullName evidence="4">Cell surface protein</fullName>
    </submittedName>
</protein>
<dbReference type="EMBL" id="CP005934">
    <property type="protein sequence ID" value="AGN26970.1"/>
    <property type="molecule type" value="Genomic_DNA"/>
</dbReference>